<dbReference type="PANTHER" id="PTHR10434">
    <property type="entry name" value="1-ACYL-SN-GLYCEROL-3-PHOSPHATE ACYLTRANSFERASE"/>
    <property type="match status" value="1"/>
</dbReference>
<comment type="pathway">
    <text evidence="1">Lipid metabolism.</text>
</comment>
<gene>
    <name evidence="7" type="ORF">SAMN05877838_2782</name>
</gene>
<keyword evidence="8" id="KW-1185">Reference proteome</keyword>
<name>A0A286ICX5_9HYPH</name>
<evidence type="ECO:0000256" key="2">
    <source>
        <dbReference type="ARBA" id="ARBA00022516"/>
    </source>
</evidence>
<dbReference type="AlphaFoldDB" id="A0A286ICX5"/>
<evidence type="ECO:0000313" key="7">
    <source>
        <dbReference type="EMBL" id="SOE17877.1"/>
    </source>
</evidence>
<evidence type="ECO:0000256" key="1">
    <source>
        <dbReference type="ARBA" id="ARBA00005189"/>
    </source>
</evidence>
<accession>A0A286ICX5</accession>
<evidence type="ECO:0000256" key="5">
    <source>
        <dbReference type="ARBA" id="ARBA00023315"/>
    </source>
</evidence>
<evidence type="ECO:0000256" key="4">
    <source>
        <dbReference type="ARBA" id="ARBA00023098"/>
    </source>
</evidence>
<sequence>MIAALRVAVVSVAFLILTLALLPVQLIALATGHPVMRRLPRWWHRVMCRIIGLNVRVSGQLSRDRPLLLVANHISWKDILVLGSVADVVFVAKSEIRDWPVLGWLARLQRSVFVEREVRRKTGTQISDVSARLVSGEVVVLFAEGTTSDGNRVMPFNSSLFGAASAALPFAPEGKVYIQPVSIAYTGFHGIPMGRYHRPVAGWPGDVALGPHMLRVIRDGALDVDIVLADAVPFDAATNRKAIARLVEARVREGLNAALRGELNR</sequence>
<dbReference type="Proteomes" id="UP000219465">
    <property type="component" value="Unassembled WGS sequence"/>
</dbReference>
<keyword evidence="4" id="KW-0443">Lipid metabolism</keyword>
<dbReference type="SUPFAM" id="SSF69593">
    <property type="entry name" value="Glycerol-3-phosphate (1)-acyltransferase"/>
    <property type="match status" value="1"/>
</dbReference>
<proteinExistence type="predicted"/>
<organism evidence="7 8">
    <name type="scientific">Hoeflea halophila</name>
    <dbReference type="NCBI Taxonomy" id="714899"/>
    <lineage>
        <taxon>Bacteria</taxon>
        <taxon>Pseudomonadati</taxon>
        <taxon>Pseudomonadota</taxon>
        <taxon>Alphaproteobacteria</taxon>
        <taxon>Hyphomicrobiales</taxon>
        <taxon>Rhizobiaceae</taxon>
        <taxon>Hoeflea</taxon>
    </lineage>
</organism>
<dbReference type="Pfam" id="PF01553">
    <property type="entry name" value="Acyltransferase"/>
    <property type="match status" value="1"/>
</dbReference>
<keyword evidence="2" id="KW-0444">Lipid biosynthesis</keyword>
<dbReference type="SMART" id="SM00563">
    <property type="entry name" value="PlsC"/>
    <property type="match status" value="1"/>
</dbReference>
<keyword evidence="3 7" id="KW-0808">Transferase</keyword>
<evidence type="ECO:0000256" key="3">
    <source>
        <dbReference type="ARBA" id="ARBA00022679"/>
    </source>
</evidence>
<keyword evidence="5 7" id="KW-0012">Acyltransferase</keyword>
<dbReference type="PANTHER" id="PTHR10434:SF64">
    <property type="entry name" value="1-ACYL-SN-GLYCEROL-3-PHOSPHATE ACYLTRANSFERASE-RELATED"/>
    <property type="match status" value="1"/>
</dbReference>
<evidence type="ECO:0000259" key="6">
    <source>
        <dbReference type="SMART" id="SM00563"/>
    </source>
</evidence>
<protein>
    <submittedName>
        <fullName evidence="7">Lyso-ornithine lipid acyltransferase</fullName>
    </submittedName>
</protein>
<evidence type="ECO:0000313" key="8">
    <source>
        <dbReference type="Proteomes" id="UP000219465"/>
    </source>
</evidence>
<dbReference type="InterPro" id="IPR002123">
    <property type="entry name" value="Plipid/glycerol_acylTrfase"/>
</dbReference>
<reference evidence="8" key="1">
    <citation type="submission" date="2017-08" db="EMBL/GenBank/DDBJ databases">
        <authorList>
            <person name="Varghese N."/>
            <person name="Submissions S."/>
        </authorList>
    </citation>
    <scope>NUCLEOTIDE SEQUENCE [LARGE SCALE GENOMIC DNA]</scope>
    <source>
        <strain evidence="8">KCTC 23107</strain>
    </source>
</reference>
<dbReference type="GO" id="GO:0006654">
    <property type="term" value="P:phosphatidic acid biosynthetic process"/>
    <property type="evidence" value="ECO:0007669"/>
    <property type="project" value="TreeGrafter"/>
</dbReference>
<dbReference type="CDD" id="cd07989">
    <property type="entry name" value="LPLAT_AGPAT-like"/>
    <property type="match status" value="1"/>
</dbReference>
<dbReference type="RefSeq" id="WP_097108370.1">
    <property type="nucleotide sequence ID" value="NZ_OCPC01000004.1"/>
</dbReference>
<dbReference type="OrthoDB" id="9806880at2"/>
<feature type="domain" description="Phospholipid/glycerol acyltransferase" evidence="6">
    <location>
        <begin position="67"/>
        <end position="186"/>
    </location>
</feature>
<dbReference type="GO" id="GO:0003841">
    <property type="term" value="F:1-acylglycerol-3-phosphate O-acyltransferase activity"/>
    <property type="evidence" value="ECO:0007669"/>
    <property type="project" value="TreeGrafter"/>
</dbReference>
<dbReference type="EMBL" id="OCPC01000004">
    <property type="protein sequence ID" value="SOE17877.1"/>
    <property type="molecule type" value="Genomic_DNA"/>
</dbReference>